<dbReference type="AlphaFoldDB" id="A0A917NUC7"/>
<gene>
    <name evidence="10" type="ORF">GCM10010121_045430</name>
</gene>
<keyword evidence="3" id="KW-1003">Cell membrane</keyword>
<evidence type="ECO:0000256" key="3">
    <source>
        <dbReference type="ARBA" id="ARBA00022475"/>
    </source>
</evidence>
<evidence type="ECO:0000256" key="2">
    <source>
        <dbReference type="ARBA" id="ARBA00022448"/>
    </source>
</evidence>
<keyword evidence="7 9" id="KW-0472">Membrane</keyword>
<reference evidence="10" key="2">
    <citation type="submission" date="2020-09" db="EMBL/GenBank/DDBJ databases">
        <authorList>
            <person name="Sun Q."/>
            <person name="Ohkuma M."/>
        </authorList>
    </citation>
    <scope>NUCLEOTIDE SEQUENCE</scope>
    <source>
        <strain evidence="10">JCM 3086</strain>
    </source>
</reference>
<evidence type="ECO:0000256" key="9">
    <source>
        <dbReference type="SAM" id="Phobius"/>
    </source>
</evidence>
<feature type="transmembrane region" description="Helical" evidence="9">
    <location>
        <begin position="198"/>
        <end position="218"/>
    </location>
</feature>
<organism evidence="10 11">
    <name type="scientific">Streptomyces brasiliensis</name>
    <dbReference type="NCBI Taxonomy" id="1954"/>
    <lineage>
        <taxon>Bacteria</taxon>
        <taxon>Bacillati</taxon>
        <taxon>Actinomycetota</taxon>
        <taxon>Actinomycetes</taxon>
        <taxon>Kitasatosporales</taxon>
        <taxon>Streptomycetaceae</taxon>
        <taxon>Streptomyces</taxon>
    </lineage>
</organism>
<evidence type="ECO:0000256" key="1">
    <source>
        <dbReference type="ARBA" id="ARBA00004651"/>
    </source>
</evidence>
<dbReference type="GO" id="GO:0022857">
    <property type="term" value="F:transmembrane transporter activity"/>
    <property type="evidence" value="ECO:0007669"/>
    <property type="project" value="InterPro"/>
</dbReference>
<comment type="caution">
    <text evidence="10">The sequence shown here is derived from an EMBL/GenBank/DDBJ whole genome shotgun (WGS) entry which is preliminary data.</text>
</comment>
<reference evidence="10" key="1">
    <citation type="journal article" date="2014" name="Int. J. Syst. Evol. Microbiol.">
        <title>Complete genome sequence of Corynebacterium casei LMG S-19264T (=DSM 44701T), isolated from a smear-ripened cheese.</title>
        <authorList>
            <consortium name="US DOE Joint Genome Institute (JGI-PGF)"/>
            <person name="Walter F."/>
            <person name="Albersmeier A."/>
            <person name="Kalinowski J."/>
            <person name="Ruckert C."/>
        </authorList>
    </citation>
    <scope>NUCLEOTIDE SEQUENCE</scope>
    <source>
        <strain evidence="10">JCM 3086</strain>
    </source>
</reference>
<sequence length="388" mass="39998">MTNTLTTDNASVLQQRRQAAAEARRLKTLNSVFELRAFIALAVLIAVFSLLSDSFLTVDNVITMTKHVAINGVLALGMLLVILKGGIDLSVGSTVGLSGVVAGEALKGLHVSIFGVVAYPPVWAVVVLCLMVGAVIGTINGILITRLNVAPFIATLGMLYVARGAALLISGGTTYPNLGGDPSTHNTGFGWIGADRPLGLPVAIWMMIALAIIVAVLLRSTAFGRWLYATGGNERATELTGVPVKRVKMIVYVISGACAALSGVIIASELTSAAPQAGDSFELNAIAAVVIGGAALSGGRGNVRGTLVGAFVIGFLADGLVILGVSTFWQTFIKGAVIIIAVILDQSQQRFQRRGAAASAVAVATAQPDTELAETRPDHATTSPGASR</sequence>
<keyword evidence="6 9" id="KW-1133">Transmembrane helix</keyword>
<evidence type="ECO:0000256" key="8">
    <source>
        <dbReference type="SAM" id="MobiDB-lite"/>
    </source>
</evidence>
<feature type="region of interest" description="Disordered" evidence="8">
    <location>
        <begin position="366"/>
        <end position="388"/>
    </location>
</feature>
<name>A0A917NUC7_9ACTN</name>
<evidence type="ECO:0000256" key="7">
    <source>
        <dbReference type="ARBA" id="ARBA00023136"/>
    </source>
</evidence>
<proteinExistence type="predicted"/>
<dbReference type="Pfam" id="PF02653">
    <property type="entry name" value="BPD_transp_2"/>
    <property type="match status" value="1"/>
</dbReference>
<feature type="transmembrane region" description="Helical" evidence="9">
    <location>
        <begin position="305"/>
        <end position="322"/>
    </location>
</feature>
<dbReference type="GO" id="GO:0005886">
    <property type="term" value="C:plasma membrane"/>
    <property type="evidence" value="ECO:0007669"/>
    <property type="project" value="UniProtKB-SubCell"/>
</dbReference>
<protein>
    <submittedName>
        <fullName evidence="10">Sugar ABC transporter permease</fullName>
    </submittedName>
</protein>
<keyword evidence="4" id="KW-0997">Cell inner membrane</keyword>
<dbReference type="PANTHER" id="PTHR32196:SF21">
    <property type="entry name" value="ABC TRANSPORTER PERMEASE PROTEIN YPHD-RELATED"/>
    <property type="match status" value="1"/>
</dbReference>
<accession>A0A917NUC7</accession>
<feature type="transmembrane region" description="Helical" evidence="9">
    <location>
        <begin position="68"/>
        <end position="87"/>
    </location>
</feature>
<keyword evidence="5 9" id="KW-0812">Transmembrane</keyword>
<dbReference type="InterPro" id="IPR001851">
    <property type="entry name" value="ABC_transp_permease"/>
</dbReference>
<keyword evidence="2" id="KW-0813">Transport</keyword>
<keyword evidence="11" id="KW-1185">Reference proteome</keyword>
<evidence type="ECO:0000256" key="6">
    <source>
        <dbReference type="ARBA" id="ARBA00022989"/>
    </source>
</evidence>
<dbReference type="RefSeq" id="WP_189313077.1">
    <property type="nucleotide sequence ID" value="NZ_BMQA01000014.1"/>
</dbReference>
<dbReference type="PANTHER" id="PTHR32196">
    <property type="entry name" value="ABC TRANSPORTER PERMEASE PROTEIN YPHD-RELATED-RELATED"/>
    <property type="match status" value="1"/>
</dbReference>
<feature type="transmembrane region" description="Helical" evidence="9">
    <location>
        <begin position="122"/>
        <end position="144"/>
    </location>
</feature>
<comment type="subcellular location">
    <subcellularLocation>
        <location evidence="1">Cell membrane</location>
        <topology evidence="1">Multi-pass membrane protein</topology>
    </subcellularLocation>
</comment>
<evidence type="ECO:0000256" key="5">
    <source>
        <dbReference type="ARBA" id="ARBA00022692"/>
    </source>
</evidence>
<evidence type="ECO:0000313" key="11">
    <source>
        <dbReference type="Proteomes" id="UP000657574"/>
    </source>
</evidence>
<feature type="transmembrane region" description="Helical" evidence="9">
    <location>
        <begin position="35"/>
        <end position="56"/>
    </location>
</feature>
<evidence type="ECO:0000313" key="10">
    <source>
        <dbReference type="EMBL" id="GGJ29055.1"/>
    </source>
</evidence>
<feature type="transmembrane region" description="Helical" evidence="9">
    <location>
        <begin position="280"/>
        <end position="298"/>
    </location>
</feature>
<dbReference type="CDD" id="cd06579">
    <property type="entry name" value="TM_PBP1_transp_AraH_like"/>
    <property type="match status" value="1"/>
</dbReference>
<feature type="transmembrane region" description="Helical" evidence="9">
    <location>
        <begin position="249"/>
        <end position="268"/>
    </location>
</feature>
<evidence type="ECO:0000256" key="4">
    <source>
        <dbReference type="ARBA" id="ARBA00022519"/>
    </source>
</evidence>
<dbReference type="Proteomes" id="UP000657574">
    <property type="component" value="Unassembled WGS sequence"/>
</dbReference>
<feature type="transmembrane region" description="Helical" evidence="9">
    <location>
        <begin position="156"/>
        <end position="178"/>
    </location>
</feature>
<dbReference type="EMBL" id="BMQA01000014">
    <property type="protein sequence ID" value="GGJ29055.1"/>
    <property type="molecule type" value="Genomic_DNA"/>
</dbReference>